<feature type="compositionally biased region" description="Basic and acidic residues" evidence="1">
    <location>
        <begin position="78"/>
        <end position="88"/>
    </location>
</feature>
<reference evidence="3 4" key="1">
    <citation type="journal article" date="2019" name="Int. J. Syst. Evol. Microbiol.">
        <title>The Global Catalogue of Microorganisms (GCM) 10K type strain sequencing project: providing services to taxonomists for standard genome sequencing and annotation.</title>
        <authorList>
            <consortium name="The Broad Institute Genomics Platform"/>
            <consortium name="The Broad Institute Genome Sequencing Center for Infectious Disease"/>
            <person name="Wu L."/>
            <person name="Ma J."/>
        </authorList>
    </citation>
    <scope>NUCLEOTIDE SEQUENCE [LARGE SCALE GENOMIC DNA]</scope>
    <source>
        <strain evidence="3 4">JCM 13476</strain>
    </source>
</reference>
<feature type="region of interest" description="Disordered" evidence="1">
    <location>
        <begin position="18"/>
        <end position="113"/>
    </location>
</feature>
<feature type="chain" id="PRO_5045822673" description="PepSY domain-containing protein" evidence="2">
    <location>
        <begin position="24"/>
        <end position="113"/>
    </location>
</feature>
<feature type="signal peptide" evidence="2">
    <location>
        <begin position="1"/>
        <end position="23"/>
    </location>
</feature>
<dbReference type="RefSeq" id="WP_167178860.1">
    <property type="nucleotide sequence ID" value="NZ_BAAAEJ010000005.1"/>
</dbReference>
<evidence type="ECO:0000256" key="1">
    <source>
        <dbReference type="SAM" id="MobiDB-lite"/>
    </source>
</evidence>
<comment type="caution">
    <text evidence="3">The sequence shown here is derived from an EMBL/GenBank/DDBJ whole genome shotgun (WGS) entry which is preliminary data.</text>
</comment>
<sequence length="113" mass="12923">MMSIRALLIAALIAVVPATDAVAQSRDQSRERDRYEQRDNRGNDRGNQRDNRDNRGQRANPGQVAREVQNGRPGRMLGMRERGDDYTVRWEYPGGRVSDIEVDGRSGRPRRDD</sequence>
<evidence type="ECO:0000313" key="4">
    <source>
        <dbReference type="Proteomes" id="UP001500791"/>
    </source>
</evidence>
<feature type="compositionally biased region" description="Basic and acidic residues" evidence="1">
    <location>
        <begin position="98"/>
        <end position="113"/>
    </location>
</feature>
<accession>A0ABN0Y9I4</accession>
<organism evidence="3 4">
    <name type="scientific">Brevundimonas terrae</name>
    <dbReference type="NCBI Taxonomy" id="363631"/>
    <lineage>
        <taxon>Bacteria</taxon>
        <taxon>Pseudomonadati</taxon>
        <taxon>Pseudomonadota</taxon>
        <taxon>Alphaproteobacteria</taxon>
        <taxon>Caulobacterales</taxon>
        <taxon>Caulobacteraceae</taxon>
        <taxon>Brevundimonas</taxon>
    </lineage>
</organism>
<gene>
    <name evidence="3" type="ORF">GCM10009093_13480</name>
</gene>
<dbReference type="EMBL" id="BAAAEJ010000005">
    <property type="protein sequence ID" value="GAA0388033.1"/>
    <property type="molecule type" value="Genomic_DNA"/>
</dbReference>
<dbReference type="Proteomes" id="UP001500791">
    <property type="component" value="Unassembled WGS sequence"/>
</dbReference>
<protein>
    <recommendedName>
        <fullName evidence="5">PepSY domain-containing protein</fullName>
    </recommendedName>
</protein>
<keyword evidence="2" id="KW-0732">Signal</keyword>
<evidence type="ECO:0000256" key="2">
    <source>
        <dbReference type="SAM" id="SignalP"/>
    </source>
</evidence>
<keyword evidence="4" id="KW-1185">Reference proteome</keyword>
<evidence type="ECO:0000313" key="3">
    <source>
        <dbReference type="EMBL" id="GAA0388033.1"/>
    </source>
</evidence>
<proteinExistence type="predicted"/>
<name>A0ABN0Y9I4_9CAUL</name>
<feature type="compositionally biased region" description="Basic and acidic residues" evidence="1">
    <location>
        <begin position="27"/>
        <end position="56"/>
    </location>
</feature>
<evidence type="ECO:0008006" key="5">
    <source>
        <dbReference type="Google" id="ProtNLM"/>
    </source>
</evidence>